<sequence>MDKDKLKSILKGDEDEEKATKRLTFAVKMAETDSSSSSSGSTATPAVVGTRRSYTDTIPTNLQTIIQNVDVTPTKQRMESKPGSDQTANPTSEVSREGASASFSSRLICSSLKRTPFGLCYVPNVPSSRPSINRDNFIPVEKSQRNDVLAVLSSYASLKPKANVLIIGEEGMGEKIKSCIQKLHNLQYISPHAARNITLNIICNEVPDHKQILEGHFFLIIVKMENLGCMAKLRNVMSKLRGAGVINQRIEVIPVIPAEGLCMAAVDMEEFGSYIYQEGLTNYPWKEQGRPGMNEGRRLLERIYSSVGFCHGSSLALDHAVLSLKKEDGDPTLAD</sequence>
<name>A0AAE1FXY2_PETCI</name>
<evidence type="ECO:0000313" key="2">
    <source>
        <dbReference type="EMBL" id="KAK3879843.1"/>
    </source>
</evidence>
<dbReference type="EMBL" id="JAWQEG010001391">
    <property type="protein sequence ID" value="KAK3879843.1"/>
    <property type="molecule type" value="Genomic_DNA"/>
</dbReference>
<reference evidence="2" key="1">
    <citation type="submission" date="2023-10" db="EMBL/GenBank/DDBJ databases">
        <title>Genome assemblies of two species of porcelain crab, Petrolisthes cinctipes and Petrolisthes manimaculis (Anomura: Porcellanidae).</title>
        <authorList>
            <person name="Angst P."/>
        </authorList>
    </citation>
    <scope>NUCLEOTIDE SEQUENCE</scope>
    <source>
        <strain evidence="2">PB745_01</strain>
        <tissue evidence="2">Gill</tissue>
    </source>
</reference>
<comment type="caution">
    <text evidence="2">The sequence shown here is derived from an EMBL/GenBank/DDBJ whole genome shotgun (WGS) entry which is preliminary data.</text>
</comment>
<accession>A0AAE1FXY2</accession>
<proteinExistence type="predicted"/>
<organism evidence="2 3">
    <name type="scientific">Petrolisthes cinctipes</name>
    <name type="common">Flat porcelain crab</name>
    <dbReference type="NCBI Taxonomy" id="88211"/>
    <lineage>
        <taxon>Eukaryota</taxon>
        <taxon>Metazoa</taxon>
        <taxon>Ecdysozoa</taxon>
        <taxon>Arthropoda</taxon>
        <taxon>Crustacea</taxon>
        <taxon>Multicrustacea</taxon>
        <taxon>Malacostraca</taxon>
        <taxon>Eumalacostraca</taxon>
        <taxon>Eucarida</taxon>
        <taxon>Decapoda</taxon>
        <taxon>Pleocyemata</taxon>
        <taxon>Anomura</taxon>
        <taxon>Galatheoidea</taxon>
        <taxon>Porcellanidae</taxon>
        <taxon>Petrolisthes</taxon>
    </lineage>
</organism>
<evidence type="ECO:0000313" key="3">
    <source>
        <dbReference type="Proteomes" id="UP001286313"/>
    </source>
</evidence>
<gene>
    <name evidence="2" type="ORF">Pcinc_015625</name>
</gene>
<protein>
    <submittedName>
        <fullName evidence="2">Uncharacterized protein</fullName>
    </submittedName>
</protein>
<keyword evidence="3" id="KW-1185">Reference proteome</keyword>
<feature type="compositionally biased region" description="Polar residues" evidence="1">
    <location>
        <begin position="83"/>
        <end position="93"/>
    </location>
</feature>
<feature type="compositionally biased region" description="Polar residues" evidence="1">
    <location>
        <begin position="55"/>
        <end position="75"/>
    </location>
</feature>
<evidence type="ECO:0000256" key="1">
    <source>
        <dbReference type="SAM" id="MobiDB-lite"/>
    </source>
</evidence>
<dbReference type="Proteomes" id="UP001286313">
    <property type="component" value="Unassembled WGS sequence"/>
</dbReference>
<dbReference type="AlphaFoldDB" id="A0AAE1FXY2"/>
<feature type="region of interest" description="Disordered" evidence="1">
    <location>
        <begin position="29"/>
        <end position="98"/>
    </location>
</feature>